<dbReference type="Pfam" id="PF00248">
    <property type="entry name" value="Aldo_ket_red"/>
    <property type="match status" value="1"/>
</dbReference>
<dbReference type="InterPro" id="IPR023210">
    <property type="entry name" value="NADP_OxRdtase_dom"/>
</dbReference>
<dbReference type="Gene3D" id="3.20.20.100">
    <property type="entry name" value="NADP-dependent oxidoreductase domain"/>
    <property type="match status" value="1"/>
</dbReference>
<reference evidence="2" key="1">
    <citation type="submission" date="2016-07" db="EMBL/GenBank/DDBJ databases">
        <title>Microvirga ossetica sp. nov. a new species of rhizobia isolated from root nodules of the legume species Vicia alpestris Steven originated from North Ossetia region in the Caucasus.</title>
        <authorList>
            <person name="Safronova V.I."/>
            <person name="Kuznetsova I.G."/>
            <person name="Sazanova A.L."/>
            <person name="Belimov A."/>
            <person name="Andronov E."/>
            <person name="Osledkin Y.S."/>
            <person name="Onishchuk O.P."/>
            <person name="Kurchak O.N."/>
            <person name="Shaposhnikov A.I."/>
            <person name="Willems A."/>
            <person name="Tikhonovich I.A."/>
        </authorList>
    </citation>
    <scope>NUCLEOTIDE SEQUENCE [LARGE SCALE GENOMIC DNA]</scope>
    <source>
        <strain evidence="2">V5/3M</strain>
    </source>
</reference>
<accession>A0A1B2EM55</accession>
<proteinExistence type="predicted"/>
<feature type="domain" description="NADP-dependent oxidoreductase" evidence="1">
    <location>
        <begin position="20"/>
        <end position="308"/>
    </location>
</feature>
<dbReference type="GO" id="GO:0005829">
    <property type="term" value="C:cytosol"/>
    <property type="evidence" value="ECO:0007669"/>
    <property type="project" value="TreeGrafter"/>
</dbReference>
<dbReference type="GO" id="GO:0016491">
    <property type="term" value="F:oxidoreductase activity"/>
    <property type="evidence" value="ECO:0007669"/>
    <property type="project" value="InterPro"/>
</dbReference>
<evidence type="ECO:0000313" key="2">
    <source>
        <dbReference type="EMBL" id="ANY81063.1"/>
    </source>
</evidence>
<dbReference type="PANTHER" id="PTHR42686">
    <property type="entry name" value="GH17980P-RELATED"/>
    <property type="match status" value="1"/>
</dbReference>
<gene>
    <name evidence="2" type="ORF">BB934_24905</name>
</gene>
<dbReference type="SUPFAM" id="SSF51430">
    <property type="entry name" value="NAD(P)-linked oxidoreductase"/>
    <property type="match status" value="1"/>
</dbReference>
<dbReference type="RefSeq" id="WP_099512133.1">
    <property type="nucleotide sequence ID" value="NZ_CP016616.1"/>
</dbReference>
<sequence>MSADPIRKSKVGRTDLLVSKVCFGTSSLGDMPGTYGYGVDEERARETVRAIFSGPVNFLDTSRIYGFGRSEERIGDVIRDRGGLPEGFVLSTKLDRDPETNRFDAAQARRSLEESLKALGLERIDILHLHDPEHSDALDATTGVGGALPELFKMKEEGLVTAVGLAAGPVEIMTPLLRDWDFDALITHNRFTLVNRNAEAMIDFAHKKGIAVLNAAPYAGGVLAKGSEAYPRYVYQEASDEVLDPVRRIESICARYEVPPGAVALQFSMRDERITSTVCGVSKPERVAQTLEWAKWPIPQEVWQELASLPFSTDDPEATRRYNAG</sequence>
<organism evidence="2">
    <name type="scientific">Microvirga ossetica</name>
    <dbReference type="NCBI Taxonomy" id="1882682"/>
    <lineage>
        <taxon>Bacteria</taxon>
        <taxon>Pseudomonadati</taxon>
        <taxon>Pseudomonadota</taxon>
        <taxon>Alphaproteobacteria</taxon>
        <taxon>Hyphomicrobiales</taxon>
        <taxon>Methylobacteriaceae</taxon>
        <taxon>Microvirga</taxon>
    </lineage>
</organism>
<name>A0A1B2EM55_9HYPH</name>
<dbReference type="OrthoDB" id="7181835at2"/>
<dbReference type="EMBL" id="CP016616">
    <property type="protein sequence ID" value="ANY81063.1"/>
    <property type="molecule type" value="Genomic_DNA"/>
</dbReference>
<dbReference type="AlphaFoldDB" id="A0A1B2EM55"/>
<dbReference type="InterPro" id="IPR036812">
    <property type="entry name" value="NAD(P)_OxRdtase_dom_sf"/>
</dbReference>
<dbReference type="InterPro" id="IPR020471">
    <property type="entry name" value="AKR"/>
</dbReference>
<protein>
    <submittedName>
        <fullName evidence="2">Oxidoreductase</fullName>
    </submittedName>
</protein>
<evidence type="ECO:0000259" key="1">
    <source>
        <dbReference type="Pfam" id="PF00248"/>
    </source>
</evidence>
<dbReference type="KEGG" id="moc:BB934_24905"/>
<dbReference type="PANTHER" id="PTHR42686:SF1">
    <property type="entry name" value="GH17980P-RELATED"/>
    <property type="match status" value="1"/>
</dbReference>
<dbReference type="CDD" id="cd19090">
    <property type="entry name" value="AKR_AKR15A-like"/>
    <property type="match status" value="1"/>
</dbReference>